<reference evidence="2" key="2">
    <citation type="submission" date="2020-10" db="EMBL/GenBank/DDBJ databases">
        <authorList>
            <person name="Cooper E.A."/>
            <person name="Brenton Z.W."/>
            <person name="Flinn B.S."/>
            <person name="Jenkins J."/>
            <person name="Shu S."/>
            <person name="Flowers D."/>
            <person name="Luo F."/>
            <person name="Wang Y."/>
            <person name="Xia P."/>
            <person name="Barry K."/>
            <person name="Daum C."/>
            <person name="Lipzen A."/>
            <person name="Yoshinaga Y."/>
            <person name="Schmutz J."/>
            <person name="Saski C."/>
            <person name="Vermerris W."/>
            <person name="Kresovich S."/>
        </authorList>
    </citation>
    <scope>NUCLEOTIDE SEQUENCE</scope>
</reference>
<comment type="caution">
    <text evidence="2">The sequence shown here is derived from an EMBL/GenBank/DDBJ whole genome shotgun (WGS) entry which is preliminary data.</text>
</comment>
<dbReference type="AlphaFoldDB" id="A0A921QAV5"/>
<proteinExistence type="predicted"/>
<reference evidence="2" key="1">
    <citation type="journal article" date="2019" name="BMC Genomics">
        <title>A new reference genome for Sorghum bicolor reveals high levels of sequence similarity between sweet and grain genotypes: implications for the genetics of sugar metabolism.</title>
        <authorList>
            <person name="Cooper E.A."/>
            <person name="Brenton Z.W."/>
            <person name="Flinn B.S."/>
            <person name="Jenkins J."/>
            <person name="Shu S."/>
            <person name="Flowers D."/>
            <person name="Luo F."/>
            <person name="Wang Y."/>
            <person name="Xia P."/>
            <person name="Barry K."/>
            <person name="Daum C."/>
            <person name="Lipzen A."/>
            <person name="Yoshinaga Y."/>
            <person name="Schmutz J."/>
            <person name="Saski C."/>
            <person name="Vermerris W."/>
            <person name="Kresovich S."/>
        </authorList>
    </citation>
    <scope>NUCLEOTIDE SEQUENCE</scope>
</reference>
<protein>
    <recommendedName>
        <fullName evidence="4">Secreted protein</fullName>
    </recommendedName>
</protein>
<feature type="signal peptide" evidence="1">
    <location>
        <begin position="1"/>
        <end position="16"/>
    </location>
</feature>
<name>A0A921QAV5_SORBI</name>
<evidence type="ECO:0008006" key="4">
    <source>
        <dbReference type="Google" id="ProtNLM"/>
    </source>
</evidence>
<gene>
    <name evidence="2" type="ORF">BDA96_09G060300</name>
</gene>
<evidence type="ECO:0000313" key="2">
    <source>
        <dbReference type="EMBL" id="KAG0517110.1"/>
    </source>
</evidence>
<dbReference type="EMBL" id="CM027688">
    <property type="protein sequence ID" value="KAG0517110.1"/>
    <property type="molecule type" value="Genomic_DNA"/>
</dbReference>
<sequence>MFLIFLFFSFLKQLFSFWAIECTIWLSKFVCGSEISVCNTGISWIVVHMQIIVAYTQIADLKGITSSSKLSTNIISDVCSAAGEGWHGAEVG</sequence>
<dbReference type="Proteomes" id="UP000807115">
    <property type="component" value="Chromosome 9"/>
</dbReference>
<evidence type="ECO:0000256" key="1">
    <source>
        <dbReference type="SAM" id="SignalP"/>
    </source>
</evidence>
<evidence type="ECO:0000313" key="3">
    <source>
        <dbReference type="Proteomes" id="UP000807115"/>
    </source>
</evidence>
<accession>A0A921QAV5</accession>
<keyword evidence="1" id="KW-0732">Signal</keyword>
<organism evidence="2 3">
    <name type="scientific">Sorghum bicolor</name>
    <name type="common">Sorghum</name>
    <name type="synonym">Sorghum vulgare</name>
    <dbReference type="NCBI Taxonomy" id="4558"/>
    <lineage>
        <taxon>Eukaryota</taxon>
        <taxon>Viridiplantae</taxon>
        <taxon>Streptophyta</taxon>
        <taxon>Embryophyta</taxon>
        <taxon>Tracheophyta</taxon>
        <taxon>Spermatophyta</taxon>
        <taxon>Magnoliopsida</taxon>
        <taxon>Liliopsida</taxon>
        <taxon>Poales</taxon>
        <taxon>Poaceae</taxon>
        <taxon>PACMAD clade</taxon>
        <taxon>Panicoideae</taxon>
        <taxon>Andropogonodae</taxon>
        <taxon>Andropogoneae</taxon>
        <taxon>Sorghinae</taxon>
        <taxon>Sorghum</taxon>
    </lineage>
</organism>
<feature type="chain" id="PRO_5036673564" description="Secreted protein" evidence="1">
    <location>
        <begin position="17"/>
        <end position="92"/>
    </location>
</feature>